<organism evidence="2 3">
    <name type="scientific">Methylobacterium fujisawaense</name>
    <dbReference type="NCBI Taxonomy" id="107400"/>
    <lineage>
        <taxon>Bacteria</taxon>
        <taxon>Pseudomonadati</taxon>
        <taxon>Pseudomonadota</taxon>
        <taxon>Alphaproteobacteria</taxon>
        <taxon>Hyphomicrobiales</taxon>
        <taxon>Methylobacteriaceae</taxon>
        <taxon>Methylobacterium</taxon>
    </lineage>
</organism>
<reference evidence="2 3" key="1">
    <citation type="submission" date="2020-08" db="EMBL/GenBank/DDBJ databases">
        <title>Genomic Encyclopedia of Type Strains, Phase IV (KMG-IV): sequencing the most valuable type-strain genomes for metagenomic binning, comparative biology and taxonomic classification.</title>
        <authorList>
            <person name="Goeker M."/>
        </authorList>
    </citation>
    <scope>NUCLEOTIDE SEQUENCE [LARGE SCALE GENOMIC DNA]</scope>
    <source>
        <strain evidence="2 3">DSM 5686</strain>
    </source>
</reference>
<protein>
    <recommendedName>
        <fullName evidence="1">Amine oxidase domain-containing protein</fullName>
    </recommendedName>
</protein>
<dbReference type="GeneID" id="96605059"/>
<dbReference type="Gene3D" id="3.50.50.60">
    <property type="entry name" value="FAD/NAD(P)-binding domain"/>
    <property type="match status" value="1"/>
</dbReference>
<dbReference type="Pfam" id="PF13450">
    <property type="entry name" value="NAD_binding_8"/>
    <property type="match status" value="1"/>
</dbReference>
<dbReference type="PANTHER" id="PTHR16128:SF5">
    <property type="entry name" value="FAD_NAD(P)-BINDING OXIDOREDUCTASE FAMILY PROTEIN"/>
    <property type="match status" value="1"/>
</dbReference>
<dbReference type="RefSeq" id="WP_246410734.1">
    <property type="nucleotide sequence ID" value="NZ_JACJIM010000005.1"/>
</dbReference>
<evidence type="ECO:0000313" key="3">
    <source>
        <dbReference type="Proteomes" id="UP000565455"/>
    </source>
</evidence>
<dbReference type="Gene3D" id="3.90.660.10">
    <property type="match status" value="1"/>
</dbReference>
<feature type="domain" description="Amine oxidase" evidence="1">
    <location>
        <begin position="99"/>
        <end position="306"/>
    </location>
</feature>
<dbReference type="PANTHER" id="PTHR16128">
    <property type="entry name" value="FAD/NAD(P)-BINDING OXIDOREDUCTASE FAMILY PROTEIN"/>
    <property type="match status" value="1"/>
</dbReference>
<dbReference type="EMBL" id="JACJIM010000005">
    <property type="protein sequence ID" value="MBA9063989.1"/>
    <property type="molecule type" value="Genomic_DNA"/>
</dbReference>
<comment type="caution">
    <text evidence="2">The sequence shown here is derived from an EMBL/GenBank/DDBJ whole genome shotgun (WGS) entry which is preliminary data.</text>
</comment>
<gene>
    <name evidence="2" type="ORF">GGQ91_003390</name>
</gene>
<dbReference type="InterPro" id="IPR002937">
    <property type="entry name" value="Amino_oxidase"/>
</dbReference>
<dbReference type="InterPro" id="IPR036188">
    <property type="entry name" value="FAD/NAD-bd_sf"/>
</dbReference>
<evidence type="ECO:0000259" key="1">
    <source>
        <dbReference type="Pfam" id="PF01593"/>
    </source>
</evidence>
<name>A0ABR6DD20_9HYPH</name>
<dbReference type="Proteomes" id="UP000565455">
    <property type="component" value="Unassembled WGS sequence"/>
</dbReference>
<accession>A0ABR6DD20</accession>
<sequence length="313" mass="33255">MNERGIVAVLGAGMAGAAAARHLAEAGLRVRVFDKGRGVGGRMATRRVGDLQFDHGAQFMRARGTAFAGQIDRWARSGIVAPWAGSERSVGVPSMVEPVRDLLSGLPVQSATTILRLHRDGAHWRLEDASGAVHGPFDAVAITVPAPQVMTLLAASGVILPDIAHASYAPCWSFMIAADTSPPEDLIEPGAGPIGLIAYDSSKPGRPPGIRLTVHATPDWSRRHLEAPRETIVAELVRATRDCLGSELRPSHMEAHRWRYAQVENAVQVPCLYDPACRLGAAGDWCLGARIEAAYDSGLALADAILNDLGHPA</sequence>
<dbReference type="SUPFAM" id="SSF51905">
    <property type="entry name" value="FAD/NAD(P)-binding domain"/>
    <property type="match status" value="1"/>
</dbReference>
<keyword evidence="3" id="KW-1185">Reference proteome</keyword>
<evidence type="ECO:0000313" key="2">
    <source>
        <dbReference type="EMBL" id="MBA9063989.1"/>
    </source>
</evidence>
<dbReference type="Pfam" id="PF01593">
    <property type="entry name" value="Amino_oxidase"/>
    <property type="match status" value="1"/>
</dbReference>
<proteinExistence type="predicted"/>